<proteinExistence type="predicted"/>
<evidence type="ECO:0000259" key="3">
    <source>
        <dbReference type="Pfam" id="PF16579"/>
    </source>
</evidence>
<dbReference type="InterPro" id="IPR032270">
    <property type="entry name" value="AMPK_C"/>
</dbReference>
<dbReference type="AlphaFoldDB" id="A0A4P9XKX1"/>
<dbReference type="Gene3D" id="3.30.310.80">
    <property type="entry name" value="Kinase associated domain 1, KA1"/>
    <property type="match status" value="1"/>
</dbReference>
<evidence type="ECO:0000313" key="5">
    <source>
        <dbReference type="Proteomes" id="UP000271241"/>
    </source>
</evidence>
<dbReference type="SUPFAM" id="SSF103243">
    <property type="entry name" value="KA1-like"/>
    <property type="match status" value="1"/>
</dbReference>
<feature type="domain" description="AMPK C-terminal adenylate sensor" evidence="3">
    <location>
        <begin position="18"/>
        <end position="134"/>
    </location>
</feature>
<evidence type="ECO:0000256" key="2">
    <source>
        <dbReference type="ARBA" id="ARBA00022840"/>
    </source>
</evidence>
<dbReference type="OrthoDB" id="193931at2759"/>
<dbReference type="STRING" id="78915.A0A4P9XKX1"/>
<keyword evidence="5" id="KW-1185">Reference proteome</keyword>
<dbReference type="GO" id="GO:0005524">
    <property type="term" value="F:ATP binding"/>
    <property type="evidence" value="ECO:0007669"/>
    <property type="project" value="UniProtKB-KW"/>
</dbReference>
<dbReference type="InterPro" id="IPR028375">
    <property type="entry name" value="KA1/Ssp2_C"/>
</dbReference>
<dbReference type="EMBL" id="KZ992877">
    <property type="protein sequence ID" value="RKP06473.1"/>
    <property type="molecule type" value="Genomic_DNA"/>
</dbReference>
<evidence type="ECO:0000256" key="1">
    <source>
        <dbReference type="ARBA" id="ARBA00022741"/>
    </source>
</evidence>
<dbReference type="Pfam" id="PF16579">
    <property type="entry name" value="AdenylateSensor"/>
    <property type="match status" value="1"/>
</dbReference>
<dbReference type="CDD" id="cd12122">
    <property type="entry name" value="AMPKA_C"/>
    <property type="match status" value="1"/>
</dbReference>
<keyword evidence="2" id="KW-0067">ATP-binding</keyword>
<name>A0A4P9XKX1_9FUNG</name>
<reference evidence="5" key="1">
    <citation type="journal article" date="2018" name="Nat. Microbiol.">
        <title>Leveraging single-cell genomics to expand the fungal tree of life.</title>
        <authorList>
            <person name="Ahrendt S.R."/>
            <person name="Quandt C.A."/>
            <person name="Ciobanu D."/>
            <person name="Clum A."/>
            <person name="Salamov A."/>
            <person name="Andreopoulos B."/>
            <person name="Cheng J.F."/>
            <person name="Woyke T."/>
            <person name="Pelin A."/>
            <person name="Henrissat B."/>
            <person name="Reynolds N.K."/>
            <person name="Benny G.L."/>
            <person name="Smith M.E."/>
            <person name="James T.Y."/>
            <person name="Grigoriev I.V."/>
        </authorList>
    </citation>
    <scope>NUCLEOTIDE SEQUENCE [LARGE SCALE GENOMIC DNA]</scope>
    <source>
        <strain evidence="5">RSA 1356</strain>
    </source>
</reference>
<organism evidence="4 5">
    <name type="scientific">Thamnocephalis sphaerospora</name>
    <dbReference type="NCBI Taxonomy" id="78915"/>
    <lineage>
        <taxon>Eukaryota</taxon>
        <taxon>Fungi</taxon>
        <taxon>Fungi incertae sedis</taxon>
        <taxon>Zoopagomycota</taxon>
        <taxon>Zoopagomycotina</taxon>
        <taxon>Zoopagomycetes</taxon>
        <taxon>Zoopagales</taxon>
        <taxon>Sigmoideomycetaceae</taxon>
        <taxon>Thamnocephalis</taxon>
    </lineage>
</organism>
<sequence length="138" mass="15483">MPGSATDSGRRRGGVRPRWHFGIRSQGRPLEVMDEVYRALANIGMDWKTLDPFRVRARYLGPDGQAVKVDLQLYSIDQHLYLLDFCQANEPTRAPCRPTCAPRADELASPDSEPFVGRSPFPFFDACSRLITELALAS</sequence>
<evidence type="ECO:0000313" key="4">
    <source>
        <dbReference type="EMBL" id="RKP06473.1"/>
    </source>
</evidence>
<gene>
    <name evidence="4" type="ORF">THASP1DRAFT_18457</name>
</gene>
<protein>
    <submittedName>
        <fullName evidence="4">KA1 domain/Ssp2 C-terminal domain-containing protein</fullName>
    </submittedName>
</protein>
<keyword evidence="1" id="KW-0547">Nucleotide-binding</keyword>
<dbReference type="Proteomes" id="UP000271241">
    <property type="component" value="Unassembled WGS sequence"/>
</dbReference>
<accession>A0A4P9XKX1</accession>